<reference evidence="1" key="1">
    <citation type="submission" date="2022-06" db="EMBL/GenBank/DDBJ databases">
        <title>Genome sequence of Phormidium yuhuli AB48 isolated from an industrial photobioreactor environment.</title>
        <authorList>
            <person name="Qiu Y."/>
            <person name="Noonan A.J.C."/>
            <person name="Dofher K."/>
            <person name="Koch M."/>
            <person name="Kieft B."/>
            <person name="Lin X."/>
            <person name="Ziels R.M."/>
            <person name="Hallam S.J."/>
        </authorList>
    </citation>
    <scope>NUCLEOTIDE SEQUENCE</scope>
    <source>
        <strain evidence="1">AB48</strain>
    </source>
</reference>
<dbReference type="RefSeq" id="WP_252661784.1">
    <property type="nucleotide sequence ID" value="NZ_CP098611.1"/>
</dbReference>
<dbReference type="EMBL" id="CP098611">
    <property type="protein sequence ID" value="USR90092.1"/>
    <property type="molecule type" value="Genomic_DNA"/>
</dbReference>
<proteinExistence type="predicted"/>
<gene>
    <name evidence="1" type="ORF">NEA10_14720</name>
</gene>
<name>A0ABY5ALQ9_9CYAN</name>
<keyword evidence="1" id="KW-0418">Kinase</keyword>
<evidence type="ECO:0000313" key="2">
    <source>
        <dbReference type="Proteomes" id="UP001056708"/>
    </source>
</evidence>
<accession>A0ABY5ALQ9</accession>
<evidence type="ECO:0000313" key="1">
    <source>
        <dbReference type="EMBL" id="USR90092.1"/>
    </source>
</evidence>
<organism evidence="1 2">
    <name type="scientific">Phormidium yuhuli AB48</name>
    <dbReference type="NCBI Taxonomy" id="2940671"/>
    <lineage>
        <taxon>Bacteria</taxon>
        <taxon>Bacillati</taxon>
        <taxon>Cyanobacteriota</taxon>
        <taxon>Cyanophyceae</taxon>
        <taxon>Oscillatoriophycideae</taxon>
        <taxon>Oscillatoriales</taxon>
        <taxon>Oscillatoriaceae</taxon>
        <taxon>Phormidium</taxon>
        <taxon>Phormidium yuhuli</taxon>
    </lineage>
</organism>
<sequence length="128" mass="14862">MSITCHILIEHNPGLLYVSRNGAPDKVLPKLERFLLKFWDERETAGEHRYTPECLLAQVTVRFGFESCEDDFSNLRLGLNYDPDVEYLYRIALDKTVTVWTPKPGYRQKPQLGLEACQQIKELSFQVV</sequence>
<keyword evidence="2" id="KW-1185">Reference proteome</keyword>
<dbReference type="GO" id="GO:0016301">
    <property type="term" value="F:kinase activity"/>
    <property type="evidence" value="ECO:0007669"/>
    <property type="project" value="UniProtKB-KW"/>
</dbReference>
<protein>
    <submittedName>
        <fullName evidence="1">Histidine kinase</fullName>
    </submittedName>
</protein>
<dbReference type="Proteomes" id="UP001056708">
    <property type="component" value="Chromosome"/>
</dbReference>
<keyword evidence="1" id="KW-0808">Transferase</keyword>